<comment type="caution">
    <text evidence="2">The sequence shown here is derived from an EMBL/GenBank/DDBJ whole genome shotgun (WGS) entry which is preliminary data.</text>
</comment>
<proteinExistence type="predicted"/>
<evidence type="ECO:0000313" key="2">
    <source>
        <dbReference type="EMBL" id="KAG9352707.1"/>
    </source>
</evidence>
<dbReference type="GO" id="GO:0047940">
    <property type="term" value="F:glucuronokinase activity"/>
    <property type="evidence" value="ECO:0007669"/>
    <property type="project" value="TreeGrafter"/>
</dbReference>
<dbReference type="Proteomes" id="UP000824540">
    <property type="component" value="Unassembled WGS sequence"/>
</dbReference>
<sequence length="222" mass="25005">MKFYNITDRDLPKPIRANFILSVETDELFITAGLQDRVVQVGGASLQSDIFSGDQSGFRSQAEQIAASRFQCRPVPEGQSSESHLPSQRVQSLTAADQPGTALRCEPQQKVYEGLVYMDFSKELMDENGYAYLNDPSDSGRIHSNVRQRWLNGDLDVIEAMKNFADLTDQARPVEGSSEQQQWHHSDFKRQGAMDEGQWNAVQRLERTNKLDAPCNTIKDSC</sequence>
<evidence type="ECO:0000256" key="1">
    <source>
        <dbReference type="SAM" id="MobiDB-lite"/>
    </source>
</evidence>
<accession>A0A8T2PNY9</accession>
<dbReference type="PANTHER" id="PTHR38710:SF1">
    <property type="entry name" value="WITH PUTATIVE URIDYL PYROPHOSPHORYLASE-RELATED"/>
    <property type="match status" value="1"/>
</dbReference>
<dbReference type="PANTHER" id="PTHR38710">
    <property type="entry name" value="WITH PUTATIVE URIDYL PYROPHOSPHORYLASE-RELATED"/>
    <property type="match status" value="1"/>
</dbReference>
<dbReference type="AlphaFoldDB" id="A0A8T2PNY9"/>
<dbReference type="EMBL" id="JAFBMS010000005">
    <property type="protein sequence ID" value="KAG9352707.1"/>
    <property type="molecule type" value="Genomic_DNA"/>
</dbReference>
<organism evidence="2 3">
    <name type="scientific">Albula glossodonta</name>
    <name type="common">roundjaw bonefish</name>
    <dbReference type="NCBI Taxonomy" id="121402"/>
    <lineage>
        <taxon>Eukaryota</taxon>
        <taxon>Metazoa</taxon>
        <taxon>Chordata</taxon>
        <taxon>Craniata</taxon>
        <taxon>Vertebrata</taxon>
        <taxon>Euteleostomi</taxon>
        <taxon>Actinopterygii</taxon>
        <taxon>Neopterygii</taxon>
        <taxon>Teleostei</taxon>
        <taxon>Albuliformes</taxon>
        <taxon>Albulidae</taxon>
        <taxon>Albula</taxon>
    </lineage>
</organism>
<evidence type="ECO:0000313" key="3">
    <source>
        <dbReference type="Proteomes" id="UP000824540"/>
    </source>
</evidence>
<protein>
    <submittedName>
        <fullName evidence="2">Uncharacterized protein</fullName>
    </submittedName>
</protein>
<dbReference type="InterPro" id="IPR053034">
    <property type="entry name" value="Glucuronokinase-like"/>
</dbReference>
<feature type="region of interest" description="Disordered" evidence="1">
    <location>
        <begin position="74"/>
        <end position="100"/>
    </location>
</feature>
<feature type="compositionally biased region" description="Polar residues" evidence="1">
    <location>
        <begin position="78"/>
        <end position="95"/>
    </location>
</feature>
<gene>
    <name evidence="2" type="ORF">JZ751_021121</name>
</gene>
<reference evidence="2" key="1">
    <citation type="thesis" date="2021" institute="BYU ScholarsArchive" country="Provo, UT, USA">
        <title>Applications of and Algorithms for Genome Assembly and Genomic Analyses with an Emphasis on Marine Teleosts.</title>
        <authorList>
            <person name="Pickett B.D."/>
        </authorList>
    </citation>
    <scope>NUCLEOTIDE SEQUENCE</scope>
    <source>
        <strain evidence="2">HI-2016</strain>
    </source>
</reference>
<keyword evidence="3" id="KW-1185">Reference proteome</keyword>
<name>A0A8T2PNY9_9TELE</name>
<dbReference type="OrthoDB" id="1924968at2759"/>